<dbReference type="NCBIfam" id="TIGR00231">
    <property type="entry name" value="small_GTP"/>
    <property type="match status" value="1"/>
</dbReference>
<name>A0A8B6HEH9_MYTGA</name>
<dbReference type="OrthoDB" id="63533at2759"/>
<dbReference type="PROSITE" id="PS51419">
    <property type="entry name" value="RAB"/>
    <property type="match status" value="1"/>
</dbReference>
<dbReference type="Pfam" id="PF00071">
    <property type="entry name" value="Ras"/>
    <property type="match status" value="1"/>
</dbReference>
<dbReference type="GO" id="GO:0005525">
    <property type="term" value="F:GTP binding"/>
    <property type="evidence" value="ECO:0007669"/>
    <property type="project" value="InterPro"/>
</dbReference>
<dbReference type="SMART" id="SM00175">
    <property type="entry name" value="RAB"/>
    <property type="match status" value="1"/>
</dbReference>
<sequence>MNGNGTNQIKLKVVLIGDAAVGKTSLSVRFTEDKFGDNYRYTIGGSYCTRSLYVANKKIMFQIWDTAGTERFKSIVPFYLRDADVAIVAYDITERNTFENINQWLRLLQESAPETIKCALVGNKCDLLEKRQVMRQEAQTFADEHGLYFLETSAKTGQNIQQVFMDIGSIFVGGPLKQHRHNSAITVTESSEPVTSGKCCG</sequence>
<evidence type="ECO:0000313" key="4">
    <source>
        <dbReference type="Proteomes" id="UP000596742"/>
    </source>
</evidence>
<comment type="caution">
    <text evidence="3">The sequence shown here is derived from an EMBL/GenBank/DDBJ whole genome shotgun (WGS) entry which is preliminary data.</text>
</comment>
<dbReference type="AlphaFoldDB" id="A0A8B6HEH9"/>
<dbReference type="PROSITE" id="PS51421">
    <property type="entry name" value="RAS"/>
    <property type="match status" value="1"/>
</dbReference>
<evidence type="ECO:0000256" key="2">
    <source>
        <dbReference type="ARBA" id="ARBA00022741"/>
    </source>
</evidence>
<gene>
    <name evidence="3" type="ORF">MGAL_10B047109</name>
</gene>
<dbReference type="FunFam" id="3.40.50.300:FF:000808">
    <property type="entry name" value="Small GTP-binding protein, putative"/>
    <property type="match status" value="1"/>
</dbReference>
<dbReference type="SMART" id="SM00174">
    <property type="entry name" value="RHO"/>
    <property type="match status" value="1"/>
</dbReference>
<dbReference type="PROSITE" id="PS51420">
    <property type="entry name" value="RHO"/>
    <property type="match status" value="1"/>
</dbReference>
<dbReference type="Gene3D" id="3.40.50.300">
    <property type="entry name" value="P-loop containing nucleotide triphosphate hydrolases"/>
    <property type="match status" value="1"/>
</dbReference>
<dbReference type="InterPro" id="IPR005225">
    <property type="entry name" value="Small_GTP-bd"/>
</dbReference>
<comment type="similarity">
    <text evidence="1">Belongs to the small GTPase superfamily. Rab family.</text>
</comment>
<dbReference type="SUPFAM" id="SSF52540">
    <property type="entry name" value="P-loop containing nucleoside triphosphate hydrolases"/>
    <property type="match status" value="1"/>
</dbReference>
<protein>
    <submittedName>
        <fullName evidence="3">Ras-related protein Rab-6A</fullName>
    </submittedName>
</protein>
<dbReference type="PRINTS" id="PR00449">
    <property type="entry name" value="RASTRNSFRMNG"/>
</dbReference>
<accession>A0A8B6HEH9</accession>
<dbReference type="InterPro" id="IPR001806">
    <property type="entry name" value="Small_GTPase"/>
</dbReference>
<reference evidence="3" key="1">
    <citation type="submission" date="2018-11" db="EMBL/GenBank/DDBJ databases">
        <authorList>
            <person name="Alioto T."/>
            <person name="Alioto T."/>
        </authorList>
    </citation>
    <scope>NUCLEOTIDE SEQUENCE</scope>
</reference>
<dbReference type="EMBL" id="UYJE01009924">
    <property type="protein sequence ID" value="VDI78108.1"/>
    <property type="molecule type" value="Genomic_DNA"/>
</dbReference>
<dbReference type="CDD" id="cd00154">
    <property type="entry name" value="Rab"/>
    <property type="match status" value="1"/>
</dbReference>
<proteinExistence type="inferred from homology"/>
<dbReference type="SMART" id="SM00176">
    <property type="entry name" value="RAN"/>
    <property type="match status" value="1"/>
</dbReference>
<evidence type="ECO:0000313" key="3">
    <source>
        <dbReference type="EMBL" id="VDI78108.1"/>
    </source>
</evidence>
<dbReference type="SMART" id="SM00173">
    <property type="entry name" value="RAS"/>
    <property type="match status" value="1"/>
</dbReference>
<dbReference type="InterPro" id="IPR027417">
    <property type="entry name" value="P-loop_NTPase"/>
</dbReference>
<keyword evidence="4" id="KW-1185">Reference proteome</keyword>
<dbReference type="PANTHER" id="PTHR47978">
    <property type="match status" value="1"/>
</dbReference>
<keyword evidence="2" id="KW-0547">Nucleotide-binding</keyword>
<organism evidence="3 4">
    <name type="scientific">Mytilus galloprovincialis</name>
    <name type="common">Mediterranean mussel</name>
    <dbReference type="NCBI Taxonomy" id="29158"/>
    <lineage>
        <taxon>Eukaryota</taxon>
        <taxon>Metazoa</taxon>
        <taxon>Spiralia</taxon>
        <taxon>Lophotrochozoa</taxon>
        <taxon>Mollusca</taxon>
        <taxon>Bivalvia</taxon>
        <taxon>Autobranchia</taxon>
        <taxon>Pteriomorphia</taxon>
        <taxon>Mytilida</taxon>
        <taxon>Mytiloidea</taxon>
        <taxon>Mytilidae</taxon>
        <taxon>Mytilinae</taxon>
        <taxon>Mytilus</taxon>
    </lineage>
</organism>
<dbReference type="Proteomes" id="UP000596742">
    <property type="component" value="Unassembled WGS sequence"/>
</dbReference>
<dbReference type="GO" id="GO:0003924">
    <property type="term" value="F:GTPase activity"/>
    <property type="evidence" value="ECO:0007669"/>
    <property type="project" value="InterPro"/>
</dbReference>
<evidence type="ECO:0000256" key="1">
    <source>
        <dbReference type="ARBA" id="ARBA00006270"/>
    </source>
</evidence>